<reference evidence="5" key="2">
    <citation type="journal article" date="2020" name="Microorganisms">
        <title>Osmotic Adaptation and Compatible Solute Biosynthesis of Phototrophic Bacteria as Revealed from Genome Analyses.</title>
        <authorList>
            <person name="Imhoff J.F."/>
            <person name="Rahn T."/>
            <person name="Kunzel S."/>
            <person name="Keller A."/>
            <person name="Neulinger S.C."/>
        </authorList>
    </citation>
    <scope>NUCLEOTIDE SEQUENCE</scope>
    <source>
        <strain evidence="5">IM 151</strain>
    </source>
</reference>
<feature type="domain" description="OmpR/PhoB-type" evidence="4">
    <location>
        <begin position="145"/>
        <end position="241"/>
    </location>
</feature>
<reference evidence="5" key="1">
    <citation type="submission" date="2017-08" db="EMBL/GenBank/DDBJ databases">
        <authorList>
            <person name="Imhoff J.F."/>
            <person name="Rahn T."/>
            <person name="Kuenzel S."/>
            <person name="Neulinger S.C."/>
        </authorList>
    </citation>
    <scope>NUCLEOTIDE SEQUENCE</scope>
    <source>
        <strain evidence="5">IM 151</strain>
    </source>
</reference>
<dbReference type="CDD" id="cd00383">
    <property type="entry name" value="trans_reg_C"/>
    <property type="match status" value="1"/>
</dbReference>
<dbReference type="Gene3D" id="3.40.50.300">
    <property type="entry name" value="P-loop containing nucleotide triphosphate hydrolases"/>
    <property type="match status" value="1"/>
</dbReference>
<feature type="region of interest" description="Disordered" evidence="3">
    <location>
        <begin position="68"/>
        <end position="105"/>
    </location>
</feature>
<evidence type="ECO:0000256" key="3">
    <source>
        <dbReference type="SAM" id="MobiDB-lite"/>
    </source>
</evidence>
<dbReference type="SMART" id="SM00382">
    <property type="entry name" value="AAA"/>
    <property type="match status" value="1"/>
</dbReference>
<sequence length="976" mass="104132">MVWAIRPLQTPVAVAMPAAAPWAMERDITRIMSCPGTRMSTIDAVTNRVQLTSSIGVSFGMSVRRLSSRGCGGVPKRPQSFSKTGRSARASRAAATHGRGGADSPPHLARFGCRLSCAPPAAVKLAYRRSNPVPSPASTAAARQDTPLRFGPEGRFELQPAERRLLVDGQPAALGARALDLLIVLAAQPDRLMSKGELLDRVWPGLVVEEANLQVQVSNLRKLIGGDVIATVPGRGYRFVASVRSSDTPAETPAPPAPRLFGREADREHLEAMLRAGAGCVTLVGTSGVGKTTLARAVAAGWPGRTVWVDLAGLTQGGQVTAALARALGTPLDDGAVAEQLPRALQGQELLLVLDNAEHLVETCAELAAWLRPPATVRLLVTSQLPLAVAGERVQRLEPLALSGAPGEHELADGAMALLVERIVAADQRFSATAAAMPLLRSICSQLDGLPLALEMAAARVPLLGLQGVHDALAQRFALLTRGRRDAAQRHRTLHCALDWSYRLLGADEQRLFRALGVFAGGFTLELAVGLMTDDTQQRWDLIDQLGVLVDRSLVVAGTQDPPRYRLLETMRAFALEQLCQAPARPDEEATTRRRHAGVMQALFSRYQLDDAVAKALCEAEMENVRAAILWAQAQDLGLAAELAAMAAPVGNFTAWRQESAHWLRALEARMDGPAGEALPAAVQAAWWTEFARIGSIRRDPRSALAARRGLALWDAAGDPRRALHAACVWVRSVCKPGPDLDRACDELQARVDATPELTLRERLQVNGALAVAATEREDLEAILERRLNEIELARQLGLEAVVDGAESNVVFVLIAMGRNDEAAERGRALVRRIDASSGSAKGNLPWVLQGLLTALVRLESLDEAQALVPRAWAACEQFGAPVVAPTVAWLAVLRGRFEAGALLIGHALAAFEAQEMGMDVHDRELLAQIRERAGEALGTAAYERLVERGRALDGGAAVALASGGGAAGGDGRLGQ</sequence>
<dbReference type="EMBL" id="NRRU01000081">
    <property type="protein sequence ID" value="MBK1714793.1"/>
    <property type="molecule type" value="Genomic_DNA"/>
</dbReference>
<evidence type="ECO:0000256" key="2">
    <source>
        <dbReference type="PROSITE-ProRule" id="PRU01091"/>
    </source>
</evidence>
<dbReference type="Gene3D" id="1.10.10.10">
    <property type="entry name" value="Winged helix-like DNA-binding domain superfamily/Winged helix DNA-binding domain"/>
    <property type="match status" value="1"/>
</dbReference>
<dbReference type="Pfam" id="PF13401">
    <property type="entry name" value="AAA_22"/>
    <property type="match status" value="1"/>
</dbReference>
<feature type="compositionally biased region" description="Low complexity" evidence="3">
    <location>
        <begin position="84"/>
        <end position="97"/>
    </location>
</feature>
<dbReference type="PANTHER" id="PTHR47691">
    <property type="entry name" value="REGULATOR-RELATED"/>
    <property type="match status" value="1"/>
</dbReference>
<comment type="caution">
    <text evidence="5">The sequence shown here is derived from an EMBL/GenBank/DDBJ whole genome shotgun (WGS) entry which is preliminary data.</text>
</comment>
<name>A0ABS1DZ96_RUBGE</name>
<evidence type="ECO:0000313" key="6">
    <source>
        <dbReference type="Proteomes" id="UP001041814"/>
    </source>
</evidence>
<dbReference type="InterPro" id="IPR003593">
    <property type="entry name" value="AAA+_ATPase"/>
</dbReference>
<keyword evidence="6" id="KW-1185">Reference proteome</keyword>
<feature type="DNA-binding region" description="OmpR/PhoB-type" evidence="2">
    <location>
        <begin position="145"/>
        <end position="241"/>
    </location>
</feature>
<accession>A0ABS1DZ96</accession>
<dbReference type="SUPFAM" id="SSF52540">
    <property type="entry name" value="P-loop containing nucleoside triphosphate hydrolases"/>
    <property type="match status" value="1"/>
</dbReference>
<dbReference type="SUPFAM" id="SSF46894">
    <property type="entry name" value="C-terminal effector domain of the bipartite response regulators"/>
    <property type="match status" value="1"/>
</dbReference>
<proteinExistence type="predicted"/>
<dbReference type="PROSITE" id="PS51755">
    <property type="entry name" value="OMPR_PHOB"/>
    <property type="match status" value="1"/>
</dbReference>
<keyword evidence="1 2" id="KW-0238">DNA-binding</keyword>
<dbReference type="PANTHER" id="PTHR47691:SF3">
    <property type="entry name" value="HTH-TYPE TRANSCRIPTIONAL REGULATOR RV0890C-RELATED"/>
    <property type="match status" value="1"/>
</dbReference>
<dbReference type="Proteomes" id="UP001041814">
    <property type="component" value="Unassembled WGS sequence"/>
</dbReference>
<gene>
    <name evidence="5" type="ORF">CKO43_18695</name>
</gene>
<evidence type="ECO:0000256" key="1">
    <source>
        <dbReference type="ARBA" id="ARBA00023125"/>
    </source>
</evidence>
<dbReference type="InterPro" id="IPR001867">
    <property type="entry name" value="OmpR/PhoB-type_DNA-bd"/>
</dbReference>
<evidence type="ECO:0000313" key="5">
    <source>
        <dbReference type="EMBL" id="MBK1714793.1"/>
    </source>
</evidence>
<evidence type="ECO:0000259" key="4">
    <source>
        <dbReference type="PROSITE" id="PS51755"/>
    </source>
</evidence>
<dbReference type="InterPro" id="IPR027417">
    <property type="entry name" value="P-loop_NTPase"/>
</dbReference>
<dbReference type="Pfam" id="PF00486">
    <property type="entry name" value="Trans_reg_C"/>
    <property type="match status" value="1"/>
</dbReference>
<organism evidence="5 6">
    <name type="scientific">Rubrivivax gelatinosus</name>
    <name type="common">Rhodocyclus gelatinosus</name>
    <name type="synonym">Rhodopseudomonas gelatinosa</name>
    <dbReference type="NCBI Taxonomy" id="28068"/>
    <lineage>
        <taxon>Bacteria</taxon>
        <taxon>Pseudomonadati</taxon>
        <taxon>Pseudomonadota</taxon>
        <taxon>Betaproteobacteria</taxon>
        <taxon>Burkholderiales</taxon>
        <taxon>Sphaerotilaceae</taxon>
        <taxon>Rubrivivax</taxon>
    </lineage>
</organism>
<dbReference type="PRINTS" id="PR00364">
    <property type="entry name" value="DISEASERSIST"/>
</dbReference>
<dbReference type="InterPro" id="IPR049945">
    <property type="entry name" value="AAA_22"/>
</dbReference>
<dbReference type="InterPro" id="IPR016032">
    <property type="entry name" value="Sig_transdc_resp-reg_C-effctor"/>
</dbReference>
<dbReference type="SMART" id="SM00862">
    <property type="entry name" value="Trans_reg_C"/>
    <property type="match status" value="1"/>
</dbReference>
<protein>
    <recommendedName>
        <fullName evidence="4">OmpR/PhoB-type domain-containing protein</fullName>
    </recommendedName>
</protein>
<dbReference type="InterPro" id="IPR036388">
    <property type="entry name" value="WH-like_DNA-bd_sf"/>
</dbReference>